<feature type="transmembrane region" description="Helical" evidence="9">
    <location>
        <begin position="54"/>
        <end position="76"/>
    </location>
</feature>
<keyword evidence="4 10" id="KW-1003">Cell membrane</keyword>
<keyword evidence="3 9" id="KW-0813">Transport</keyword>
<dbReference type="InterPro" id="IPR000515">
    <property type="entry name" value="MetI-like"/>
</dbReference>
<evidence type="ECO:0000256" key="7">
    <source>
        <dbReference type="ARBA" id="ARBA00022989"/>
    </source>
</evidence>
<comment type="subcellular location">
    <subcellularLocation>
        <location evidence="1 9">Cell membrane</location>
        <topology evidence="1 9">Multi-pass membrane protein</topology>
    </subcellularLocation>
</comment>
<evidence type="ECO:0000256" key="10">
    <source>
        <dbReference type="RuleBase" id="RU363054"/>
    </source>
</evidence>
<feature type="compositionally biased region" description="Low complexity" evidence="11">
    <location>
        <begin position="1"/>
        <end position="14"/>
    </location>
</feature>
<dbReference type="InterPro" id="IPR011864">
    <property type="entry name" value="Phosphate_PstC"/>
</dbReference>
<dbReference type="RefSeq" id="WP_038563255.1">
    <property type="nucleotide sequence ID" value="NZ_CP011269.1"/>
</dbReference>
<evidence type="ECO:0000256" key="1">
    <source>
        <dbReference type="ARBA" id="ARBA00004651"/>
    </source>
</evidence>
<feature type="transmembrane region" description="Helical" evidence="9">
    <location>
        <begin position="200"/>
        <end position="224"/>
    </location>
</feature>
<evidence type="ECO:0000256" key="11">
    <source>
        <dbReference type="SAM" id="MobiDB-lite"/>
    </source>
</evidence>
<evidence type="ECO:0000259" key="12">
    <source>
        <dbReference type="PROSITE" id="PS50928"/>
    </source>
</evidence>
<dbReference type="Proteomes" id="UP001186041">
    <property type="component" value="Unassembled WGS sequence"/>
</dbReference>
<reference evidence="13" key="1">
    <citation type="submission" date="2023-10" db="EMBL/GenBank/DDBJ databases">
        <title>Mycolicibacterium fortuitum clinical isolates causing pulmonary infections in humans.</title>
        <authorList>
            <person name="Mejia-Ponce P.M."/>
            <person name="Zenteno-Cuevas R."/>
            <person name="Licona-Cassani C."/>
        </authorList>
    </citation>
    <scope>NUCLEOTIDE SEQUENCE</scope>
    <source>
        <strain evidence="13">M8</strain>
    </source>
</reference>
<gene>
    <name evidence="13" type="primary">pstC</name>
    <name evidence="13" type="ORF">R4485_00715</name>
</gene>
<comment type="similarity">
    <text evidence="2 10">Belongs to the binding-protein-dependent transport system permease family. CysTW subfamily.</text>
</comment>
<proteinExistence type="inferred from homology"/>
<feature type="transmembrane region" description="Helical" evidence="9">
    <location>
        <begin position="149"/>
        <end position="173"/>
    </location>
</feature>
<keyword evidence="5 10" id="KW-0592">Phosphate transport</keyword>
<evidence type="ECO:0000256" key="9">
    <source>
        <dbReference type="RuleBase" id="RU363032"/>
    </source>
</evidence>
<accession>A0AAE4V7Q1</accession>
<evidence type="ECO:0000256" key="3">
    <source>
        <dbReference type="ARBA" id="ARBA00022448"/>
    </source>
</evidence>
<comment type="caution">
    <text evidence="13">The sequence shown here is derived from an EMBL/GenBank/DDBJ whole genome shotgun (WGS) entry which is preliminary data.</text>
</comment>
<keyword evidence="6 9" id="KW-0812">Transmembrane</keyword>
<organism evidence="13 14">
    <name type="scientific">Mycolicibacterium fortuitum</name>
    <name type="common">Mycobacterium fortuitum</name>
    <dbReference type="NCBI Taxonomy" id="1766"/>
    <lineage>
        <taxon>Bacteria</taxon>
        <taxon>Bacillati</taxon>
        <taxon>Actinomycetota</taxon>
        <taxon>Actinomycetes</taxon>
        <taxon>Mycobacteriales</taxon>
        <taxon>Mycobacteriaceae</taxon>
        <taxon>Mycolicibacterium</taxon>
    </lineage>
</organism>
<protein>
    <recommendedName>
        <fullName evidence="10">Phosphate transport system permease protein</fullName>
    </recommendedName>
</protein>
<dbReference type="AlphaFoldDB" id="A0AAE4V7Q1"/>
<comment type="function">
    <text evidence="10">Part of the binding-protein-dependent transport system for phosphate; probably responsible for the translocation of the substrate across the membrane.</text>
</comment>
<dbReference type="GO" id="GO:0005315">
    <property type="term" value="F:phosphate transmembrane transporter activity"/>
    <property type="evidence" value="ECO:0007669"/>
    <property type="project" value="InterPro"/>
</dbReference>
<evidence type="ECO:0000313" key="13">
    <source>
        <dbReference type="EMBL" id="MDV7288682.1"/>
    </source>
</evidence>
<feature type="transmembrane region" description="Helical" evidence="9">
    <location>
        <begin position="320"/>
        <end position="341"/>
    </location>
</feature>
<evidence type="ECO:0000256" key="8">
    <source>
        <dbReference type="ARBA" id="ARBA00023136"/>
    </source>
</evidence>
<comment type="caution">
    <text evidence="10">Lacks conserved residue(s) required for the propagation of feature annotation.</text>
</comment>
<dbReference type="EMBL" id="JAWLVV010000001">
    <property type="protein sequence ID" value="MDV7288682.1"/>
    <property type="molecule type" value="Genomic_DNA"/>
</dbReference>
<sequence>MTTRGPDGTTVTTPNPADSGSGETLASPHPEPAPISTNPSKGAKVRLGDRIFQWLAEGSGILIVALIAAIGVFLLWRAIPALARNEENFFLYGGNWITTDTSAMHFGILDLLQVTVFVSVFALVLAMPVALGIAIYLTQYSSRRLAGPLGYLVDLLAAVPSIVYGVWGLYVLAPAIKPFAVWLNTHLDWLFLFKTGNASVAGGGTIFTAGIVLAVMILPIITAVTREVFTQTPRGQIEAALALGATRWEVVRTTVLPFGLSGYISGAMLGLGRALGETIALLIILRGTQTAFSWSLFDGGYTFASKIAATASEFNDQFKAGAYIAAGLVLFILTFVVNSLARAAVSGKGRS</sequence>
<dbReference type="SUPFAM" id="SSF161098">
    <property type="entry name" value="MetI-like"/>
    <property type="match status" value="1"/>
</dbReference>
<feature type="region of interest" description="Disordered" evidence="11">
    <location>
        <begin position="1"/>
        <end position="41"/>
    </location>
</feature>
<evidence type="ECO:0000256" key="5">
    <source>
        <dbReference type="ARBA" id="ARBA00022592"/>
    </source>
</evidence>
<name>A0AAE4V7Q1_MYCFO</name>
<dbReference type="GO" id="GO:0005886">
    <property type="term" value="C:plasma membrane"/>
    <property type="evidence" value="ECO:0007669"/>
    <property type="project" value="UniProtKB-SubCell"/>
</dbReference>
<dbReference type="InterPro" id="IPR035906">
    <property type="entry name" value="MetI-like_sf"/>
</dbReference>
<feature type="compositionally biased region" description="Polar residues" evidence="11">
    <location>
        <begin position="15"/>
        <end position="24"/>
    </location>
</feature>
<dbReference type="PROSITE" id="PS50928">
    <property type="entry name" value="ABC_TM1"/>
    <property type="match status" value="1"/>
</dbReference>
<dbReference type="InterPro" id="IPR051124">
    <property type="entry name" value="Phosphate_Transport_Permease"/>
</dbReference>
<feature type="transmembrane region" description="Helical" evidence="9">
    <location>
        <begin position="114"/>
        <end position="137"/>
    </location>
</feature>
<feature type="domain" description="ABC transmembrane type-1" evidence="12">
    <location>
        <begin position="112"/>
        <end position="341"/>
    </location>
</feature>
<dbReference type="NCBIfam" id="TIGR02138">
    <property type="entry name" value="phosphate_pstC"/>
    <property type="match status" value="1"/>
</dbReference>
<evidence type="ECO:0000256" key="6">
    <source>
        <dbReference type="ARBA" id="ARBA00022692"/>
    </source>
</evidence>
<dbReference type="GO" id="GO:0006817">
    <property type="term" value="P:phosphate ion transport"/>
    <property type="evidence" value="ECO:0007669"/>
    <property type="project" value="UniProtKB-KW"/>
</dbReference>
<keyword evidence="7 9" id="KW-1133">Transmembrane helix</keyword>
<dbReference type="PANTHER" id="PTHR30425">
    <property type="entry name" value="PHOSPHATE TRANSPORT SYSTEM PERMEASE PROTEIN PST"/>
    <property type="match status" value="1"/>
</dbReference>
<dbReference type="Pfam" id="PF00528">
    <property type="entry name" value="BPD_transp_1"/>
    <property type="match status" value="1"/>
</dbReference>
<dbReference type="PANTHER" id="PTHR30425:SF1">
    <property type="entry name" value="PHOSPHATE TRANSPORT SYSTEM PERMEASE PROTEIN PSTC"/>
    <property type="match status" value="1"/>
</dbReference>
<evidence type="ECO:0000256" key="4">
    <source>
        <dbReference type="ARBA" id="ARBA00022475"/>
    </source>
</evidence>
<evidence type="ECO:0000256" key="2">
    <source>
        <dbReference type="ARBA" id="ARBA00007069"/>
    </source>
</evidence>
<dbReference type="CDD" id="cd06261">
    <property type="entry name" value="TM_PBP2"/>
    <property type="match status" value="1"/>
</dbReference>
<keyword evidence="8 9" id="KW-0472">Membrane</keyword>
<evidence type="ECO:0000313" key="14">
    <source>
        <dbReference type="Proteomes" id="UP001186041"/>
    </source>
</evidence>
<dbReference type="Gene3D" id="1.10.3720.10">
    <property type="entry name" value="MetI-like"/>
    <property type="match status" value="1"/>
</dbReference>